<keyword evidence="2" id="KW-1185">Reference proteome</keyword>
<dbReference type="EMBL" id="JAWDJX010000021">
    <property type="protein sequence ID" value="KAK3052425.1"/>
    <property type="molecule type" value="Genomic_DNA"/>
</dbReference>
<accession>A0AAJ0DLZ1</accession>
<evidence type="ECO:0000313" key="2">
    <source>
        <dbReference type="Proteomes" id="UP001271007"/>
    </source>
</evidence>
<comment type="caution">
    <text evidence="1">The sequence shown here is derived from an EMBL/GenBank/DDBJ whole genome shotgun (WGS) entry which is preliminary data.</text>
</comment>
<dbReference type="Proteomes" id="UP001271007">
    <property type="component" value="Unassembled WGS sequence"/>
</dbReference>
<proteinExistence type="predicted"/>
<gene>
    <name evidence="1" type="ORF">LTR09_006635</name>
</gene>
<sequence length="184" mass="21188">MLFSLLRLSKPINAQVREYMLTYPLLSGERPTIDLSRAQTTENTEQDLLAAIYYCTQHRCPFPSGTLSILVKNFSKADFFALATIPWLYSFEMLGSPKWAKVRVEIVADGVGKVVFGEVLQLLTSPKKTWAQKGDMSRDMFSRNLWNDIWKGKESHLLWEMFGKGFGGEKEKHYKRYKKLAGCY</sequence>
<name>A0AAJ0DLZ1_9PEZI</name>
<organism evidence="1 2">
    <name type="scientific">Extremus antarcticus</name>
    <dbReference type="NCBI Taxonomy" id="702011"/>
    <lineage>
        <taxon>Eukaryota</taxon>
        <taxon>Fungi</taxon>
        <taxon>Dikarya</taxon>
        <taxon>Ascomycota</taxon>
        <taxon>Pezizomycotina</taxon>
        <taxon>Dothideomycetes</taxon>
        <taxon>Dothideomycetidae</taxon>
        <taxon>Mycosphaerellales</taxon>
        <taxon>Extremaceae</taxon>
        <taxon>Extremus</taxon>
    </lineage>
</organism>
<reference evidence="1" key="1">
    <citation type="submission" date="2023-04" db="EMBL/GenBank/DDBJ databases">
        <title>Black Yeasts Isolated from many extreme environments.</title>
        <authorList>
            <person name="Coleine C."/>
            <person name="Stajich J.E."/>
            <person name="Selbmann L."/>
        </authorList>
    </citation>
    <scope>NUCLEOTIDE SEQUENCE</scope>
    <source>
        <strain evidence="1">CCFEE 5312</strain>
    </source>
</reference>
<dbReference type="AlphaFoldDB" id="A0AAJ0DLZ1"/>
<protein>
    <submittedName>
        <fullName evidence="1">Uncharacterized protein</fullName>
    </submittedName>
</protein>
<evidence type="ECO:0000313" key="1">
    <source>
        <dbReference type="EMBL" id="KAK3052425.1"/>
    </source>
</evidence>